<dbReference type="RefSeq" id="XP_030983092.1">
    <property type="nucleotide sequence ID" value="XM_031125195.1"/>
</dbReference>
<name>A0A6P8B7B0_PYRGI</name>
<sequence length="95" mass="11126">MAILWPTPLSAEQFRQAVINGGNVFGFEDRNENFVLFFGMVIYKDVKFIKLINAKITTWVDNIKRFSVENGADDKYLFFNYADLWVAIKKKILRL</sequence>
<evidence type="ECO:0000313" key="1">
    <source>
        <dbReference type="Proteomes" id="UP000515153"/>
    </source>
</evidence>
<evidence type="ECO:0000313" key="2">
    <source>
        <dbReference type="RefSeq" id="XP_030983092.1"/>
    </source>
</evidence>
<reference evidence="2" key="2">
    <citation type="submission" date="2019-10" db="EMBL/GenBank/DDBJ databases">
        <authorList>
            <consortium name="NCBI Genome Project"/>
        </authorList>
    </citation>
    <scope>NUCLEOTIDE SEQUENCE</scope>
    <source>
        <strain evidence="2">NI907</strain>
    </source>
</reference>
<proteinExistence type="predicted"/>
<dbReference type="AlphaFoldDB" id="A0A6P8B7B0"/>
<accession>A0A6P8B7B0</accession>
<reference evidence="2" key="3">
    <citation type="submission" date="2025-08" db="UniProtKB">
        <authorList>
            <consortium name="RefSeq"/>
        </authorList>
    </citation>
    <scope>IDENTIFICATION</scope>
    <source>
        <strain evidence="2">NI907</strain>
    </source>
</reference>
<keyword evidence="1" id="KW-1185">Reference proteome</keyword>
<reference evidence="1 2" key="1">
    <citation type="journal article" date="2019" name="Mol. Biol. Evol.">
        <title>Blast fungal genomes show frequent chromosomal changes, gene gains and losses, and effector gene turnover.</title>
        <authorList>
            <person name="Gomez Luciano L.B."/>
            <person name="Jason Tsai I."/>
            <person name="Chuma I."/>
            <person name="Tosa Y."/>
            <person name="Chen Y.H."/>
            <person name="Li J.Y."/>
            <person name="Li M.Y."/>
            <person name="Jade Lu M.Y."/>
            <person name="Nakayashiki H."/>
            <person name="Li W.H."/>
        </authorList>
    </citation>
    <scope>NUCLEOTIDE SEQUENCE [LARGE SCALE GENOMIC DNA]</scope>
    <source>
        <strain evidence="1 2">NI907</strain>
    </source>
</reference>
<protein>
    <submittedName>
        <fullName evidence="2">Uncharacterized protein</fullName>
    </submittedName>
</protein>
<dbReference type="KEGG" id="pgri:PgNI_05158"/>
<dbReference type="GeneID" id="41960104"/>
<gene>
    <name evidence="2" type="ORF">PgNI_05158</name>
</gene>
<organism evidence="1 2">
    <name type="scientific">Pyricularia grisea</name>
    <name type="common">Crabgrass-specific blast fungus</name>
    <name type="synonym">Magnaporthe grisea</name>
    <dbReference type="NCBI Taxonomy" id="148305"/>
    <lineage>
        <taxon>Eukaryota</taxon>
        <taxon>Fungi</taxon>
        <taxon>Dikarya</taxon>
        <taxon>Ascomycota</taxon>
        <taxon>Pezizomycotina</taxon>
        <taxon>Sordariomycetes</taxon>
        <taxon>Sordariomycetidae</taxon>
        <taxon>Magnaporthales</taxon>
        <taxon>Pyriculariaceae</taxon>
        <taxon>Pyricularia</taxon>
    </lineage>
</organism>
<dbReference type="Proteomes" id="UP000515153">
    <property type="component" value="Chromosome I"/>
</dbReference>